<dbReference type="PANTHER" id="PTHR18952:SF265">
    <property type="entry name" value="CARBONIC ANHYDRASE"/>
    <property type="match status" value="1"/>
</dbReference>
<dbReference type="SMART" id="SM01057">
    <property type="entry name" value="Carb_anhydrase"/>
    <property type="match status" value="1"/>
</dbReference>
<protein>
    <recommendedName>
        <fullName evidence="2">carbonic anhydrase</fullName>
        <ecNumber evidence="2">4.2.1.1</ecNumber>
    </recommendedName>
</protein>
<evidence type="ECO:0000313" key="10">
    <source>
        <dbReference type="Proteomes" id="UP000291236"/>
    </source>
</evidence>
<dbReference type="InterPro" id="IPR041891">
    <property type="entry name" value="Alpha_CA_prokaryot-like"/>
</dbReference>
<dbReference type="InterPro" id="IPR001148">
    <property type="entry name" value="CA_dom"/>
</dbReference>
<evidence type="ECO:0000313" key="9">
    <source>
        <dbReference type="EMBL" id="BBH53189.1"/>
    </source>
</evidence>
<comment type="similarity">
    <text evidence="1">Belongs to the alpha-carbonic anhydrase family.</text>
</comment>
<dbReference type="InterPro" id="IPR023561">
    <property type="entry name" value="Carbonic_anhydrase_a-class"/>
</dbReference>
<evidence type="ECO:0000256" key="2">
    <source>
        <dbReference type="ARBA" id="ARBA00012925"/>
    </source>
</evidence>
<dbReference type="Pfam" id="PF00194">
    <property type="entry name" value="Carb_anhydrase"/>
    <property type="match status" value="1"/>
</dbReference>
<keyword evidence="10" id="KW-1185">Reference proteome</keyword>
<evidence type="ECO:0000256" key="6">
    <source>
        <dbReference type="ARBA" id="ARBA00048348"/>
    </source>
</evidence>
<evidence type="ECO:0000256" key="3">
    <source>
        <dbReference type="ARBA" id="ARBA00022723"/>
    </source>
</evidence>
<dbReference type="EMBL" id="AP019368">
    <property type="protein sequence ID" value="BBH53189.1"/>
    <property type="molecule type" value="Genomic_DNA"/>
</dbReference>
<feature type="chain" id="PRO_5020984614" description="carbonic anhydrase" evidence="7">
    <location>
        <begin position="24"/>
        <end position="259"/>
    </location>
</feature>
<keyword evidence="4" id="KW-0862">Zinc</keyword>
<dbReference type="GO" id="GO:0008270">
    <property type="term" value="F:zinc ion binding"/>
    <property type="evidence" value="ECO:0007669"/>
    <property type="project" value="InterPro"/>
</dbReference>
<organism evidence="9 10">
    <name type="scientific">Fluviispira sanaruensis</name>
    <dbReference type="NCBI Taxonomy" id="2493639"/>
    <lineage>
        <taxon>Bacteria</taxon>
        <taxon>Pseudomonadati</taxon>
        <taxon>Bdellovibrionota</taxon>
        <taxon>Oligoflexia</taxon>
        <taxon>Silvanigrellales</taxon>
        <taxon>Silvanigrellaceae</taxon>
        <taxon>Fluviispira</taxon>
    </lineage>
</organism>
<evidence type="ECO:0000256" key="7">
    <source>
        <dbReference type="SAM" id="SignalP"/>
    </source>
</evidence>
<keyword evidence="5" id="KW-0456">Lyase</keyword>
<dbReference type="RefSeq" id="WP_130608543.1">
    <property type="nucleotide sequence ID" value="NZ_AP019368.1"/>
</dbReference>
<accession>A0A4P2VNJ7</accession>
<evidence type="ECO:0000256" key="1">
    <source>
        <dbReference type="ARBA" id="ARBA00010718"/>
    </source>
</evidence>
<sequence length="259" mass="28870">MSFMQTIFKIVLLSLLLSQNNAAFSDSGSTKKPHWGYTGENGAENWGKLDESYKICSMGINQSPINIQKTQAKENESLAKLDFSYSGIPLTVLNNGHTIQVNYPKGSKLEVGRKQYGLLQFHFHTPSEHALDGKKSAMEVHFVNQNEDGSLAVIGVLMNKGKKNNALASIFDNMPKKEGTSVNVNLVNFEAEDVIPKGSKYFTYKGSLTTPPCSQIVTWYVLKEQIEVSAEQIKKFQSIFKMNARPIQALSNRAIERND</sequence>
<feature type="domain" description="Alpha-carbonic anhydrase" evidence="8">
    <location>
        <begin position="33"/>
        <end position="259"/>
    </location>
</feature>
<dbReference type="KEGG" id="sbf:JCM31447_16320"/>
<evidence type="ECO:0000256" key="5">
    <source>
        <dbReference type="ARBA" id="ARBA00023239"/>
    </source>
</evidence>
<keyword evidence="3" id="KW-0479">Metal-binding</keyword>
<evidence type="ECO:0000256" key="4">
    <source>
        <dbReference type="ARBA" id="ARBA00022833"/>
    </source>
</evidence>
<name>A0A4P2VNJ7_FLUSA</name>
<proteinExistence type="inferred from homology"/>
<dbReference type="SUPFAM" id="SSF51069">
    <property type="entry name" value="Carbonic anhydrase"/>
    <property type="match status" value="1"/>
</dbReference>
<dbReference type="PROSITE" id="PS51144">
    <property type="entry name" value="ALPHA_CA_2"/>
    <property type="match status" value="1"/>
</dbReference>
<dbReference type="Gene3D" id="3.10.200.10">
    <property type="entry name" value="Alpha carbonic anhydrase"/>
    <property type="match status" value="1"/>
</dbReference>
<dbReference type="Proteomes" id="UP000291236">
    <property type="component" value="Chromosome"/>
</dbReference>
<keyword evidence="7" id="KW-0732">Signal</keyword>
<feature type="signal peptide" evidence="7">
    <location>
        <begin position="1"/>
        <end position="23"/>
    </location>
</feature>
<dbReference type="GO" id="GO:0004089">
    <property type="term" value="F:carbonate dehydratase activity"/>
    <property type="evidence" value="ECO:0007669"/>
    <property type="project" value="UniProtKB-EC"/>
</dbReference>
<comment type="catalytic activity">
    <reaction evidence="6">
        <text>hydrogencarbonate + H(+) = CO2 + H2O</text>
        <dbReference type="Rhea" id="RHEA:10748"/>
        <dbReference type="ChEBI" id="CHEBI:15377"/>
        <dbReference type="ChEBI" id="CHEBI:15378"/>
        <dbReference type="ChEBI" id="CHEBI:16526"/>
        <dbReference type="ChEBI" id="CHEBI:17544"/>
        <dbReference type="EC" id="4.2.1.1"/>
    </reaction>
</comment>
<reference evidence="9 10" key="1">
    <citation type="submission" date="2018-12" db="EMBL/GenBank/DDBJ databases">
        <title>Rubrispira sanarue gen. nov., sp., nov., a member of the order Silvanigrellales, isolated from a brackish lake in Hamamatsu Japan.</title>
        <authorList>
            <person name="Maejima Y."/>
            <person name="Iino T."/>
            <person name="Muraguchi Y."/>
            <person name="Fukuda K."/>
            <person name="Nojiri H."/>
            <person name="Ohkuma M."/>
            <person name="Moriuchi R."/>
            <person name="Dohra H."/>
            <person name="Kimbara K."/>
            <person name="Shintani M."/>
        </authorList>
    </citation>
    <scope>NUCLEOTIDE SEQUENCE [LARGE SCALE GENOMIC DNA]</scope>
    <source>
        <strain evidence="9 10">RF1110005</strain>
    </source>
</reference>
<dbReference type="InterPro" id="IPR036398">
    <property type="entry name" value="CA_dom_sf"/>
</dbReference>
<dbReference type="EC" id="4.2.1.1" evidence="2"/>
<dbReference type="OrthoDB" id="5327615at2"/>
<dbReference type="AlphaFoldDB" id="A0A4P2VNJ7"/>
<evidence type="ECO:0000259" key="8">
    <source>
        <dbReference type="PROSITE" id="PS51144"/>
    </source>
</evidence>
<gene>
    <name evidence="9" type="ORF">JCM31447_16320</name>
</gene>
<dbReference type="CDD" id="cd03124">
    <property type="entry name" value="alpha_CA_prokaryotic_like"/>
    <property type="match status" value="1"/>
</dbReference>
<dbReference type="PANTHER" id="PTHR18952">
    <property type="entry name" value="CARBONIC ANHYDRASE"/>
    <property type="match status" value="1"/>
</dbReference>